<organism evidence="1 2">
    <name type="scientific">Trinickia dabaoshanensis</name>
    <dbReference type="NCBI Taxonomy" id="564714"/>
    <lineage>
        <taxon>Bacteria</taxon>
        <taxon>Pseudomonadati</taxon>
        <taxon>Pseudomonadota</taxon>
        <taxon>Betaproteobacteria</taxon>
        <taxon>Burkholderiales</taxon>
        <taxon>Burkholderiaceae</taxon>
        <taxon>Trinickia</taxon>
    </lineage>
</organism>
<proteinExistence type="predicted"/>
<protein>
    <submittedName>
        <fullName evidence="1">Uncharacterized protein</fullName>
    </submittedName>
</protein>
<evidence type="ECO:0000313" key="2">
    <source>
        <dbReference type="Proteomes" id="UP000235616"/>
    </source>
</evidence>
<name>A0A2N7VJZ6_9BURK</name>
<accession>A0A2N7VJZ6</accession>
<dbReference type="EMBL" id="PNYA01000019">
    <property type="protein sequence ID" value="PMS17476.1"/>
    <property type="molecule type" value="Genomic_DNA"/>
</dbReference>
<sequence>MKSTTKLISVDIAFLYQLAGMTVDDETPADLQTKAFSAYRAAHKAVAADYGKRASARKADGSSAYRLEAIAGLAEPRDGAKVFALWFSSAEDFSRDTRVELTALCGRCIFDAAYDHGISSYFMGARQVRRLETEEWADIL</sequence>
<evidence type="ECO:0000313" key="1">
    <source>
        <dbReference type="EMBL" id="PMS17476.1"/>
    </source>
</evidence>
<dbReference type="Proteomes" id="UP000235616">
    <property type="component" value="Unassembled WGS sequence"/>
</dbReference>
<dbReference type="RefSeq" id="WP_102647267.1">
    <property type="nucleotide sequence ID" value="NZ_PNYA01000019.1"/>
</dbReference>
<comment type="caution">
    <text evidence="1">The sequence shown here is derived from an EMBL/GenBank/DDBJ whole genome shotgun (WGS) entry which is preliminary data.</text>
</comment>
<gene>
    <name evidence="1" type="ORF">C0Z18_20550</name>
</gene>
<keyword evidence="2" id="KW-1185">Reference proteome</keyword>
<dbReference type="OrthoDB" id="9832780at2"/>
<reference evidence="1 2" key="1">
    <citation type="submission" date="2018-01" db="EMBL/GenBank/DDBJ databases">
        <title>Whole genome analyses suggest that Burkholderia sensu lato contains two further novel genera in the rhizoxinica-symbiotica group Mycetohabitans gen. nov., and Trinickia gen. nov.: implications for the evolution of diazotrophy and nodulation in the Burkholderiaceae.</title>
        <authorList>
            <person name="Estrada-de los Santos P."/>
            <person name="Palmer M."/>
            <person name="Chavez-Ramirez B."/>
            <person name="Beukes C."/>
            <person name="Steenkamp E.T."/>
            <person name="Hirsch A.M."/>
            <person name="Manyaka P."/>
            <person name="Maluk M."/>
            <person name="Lafos M."/>
            <person name="Crook M."/>
            <person name="Gross E."/>
            <person name="Simon M.F."/>
            <person name="Bueno dos Reis Junior F."/>
            <person name="Poole P.S."/>
            <person name="Venter S.N."/>
            <person name="James E.K."/>
        </authorList>
    </citation>
    <scope>NUCLEOTIDE SEQUENCE [LARGE SCALE GENOMIC DNA]</scope>
    <source>
        <strain evidence="1 2">GIMN1.004</strain>
    </source>
</reference>
<dbReference type="AlphaFoldDB" id="A0A2N7VJZ6"/>